<evidence type="ECO:0000313" key="2">
    <source>
        <dbReference type="EMBL" id="CAH2050010.1"/>
    </source>
</evidence>
<reference evidence="2" key="1">
    <citation type="submission" date="2022-03" db="EMBL/GenBank/DDBJ databases">
        <authorList>
            <person name="Martin H S."/>
        </authorList>
    </citation>
    <scope>NUCLEOTIDE SEQUENCE</scope>
</reference>
<feature type="region of interest" description="Disordered" evidence="1">
    <location>
        <begin position="73"/>
        <end position="92"/>
    </location>
</feature>
<accession>A0ABN8IF10</accession>
<proteinExistence type="predicted"/>
<protein>
    <submittedName>
        <fullName evidence="2">Uncharacterized protein</fullName>
    </submittedName>
</protein>
<organism evidence="2 3">
    <name type="scientific">Iphiclides podalirius</name>
    <name type="common">scarce swallowtail</name>
    <dbReference type="NCBI Taxonomy" id="110791"/>
    <lineage>
        <taxon>Eukaryota</taxon>
        <taxon>Metazoa</taxon>
        <taxon>Ecdysozoa</taxon>
        <taxon>Arthropoda</taxon>
        <taxon>Hexapoda</taxon>
        <taxon>Insecta</taxon>
        <taxon>Pterygota</taxon>
        <taxon>Neoptera</taxon>
        <taxon>Endopterygota</taxon>
        <taxon>Lepidoptera</taxon>
        <taxon>Glossata</taxon>
        <taxon>Ditrysia</taxon>
        <taxon>Papilionoidea</taxon>
        <taxon>Papilionidae</taxon>
        <taxon>Papilioninae</taxon>
        <taxon>Iphiclides</taxon>
    </lineage>
</organism>
<feature type="compositionally biased region" description="Gly residues" evidence="1">
    <location>
        <begin position="78"/>
        <end position="92"/>
    </location>
</feature>
<evidence type="ECO:0000313" key="3">
    <source>
        <dbReference type="Proteomes" id="UP000837857"/>
    </source>
</evidence>
<name>A0ABN8IF10_9NEOP</name>
<sequence>MLSQKDTVKLARRPFTMSSARVHFYQDEGDKDTRMYALLFRWRSYILVSFVALQLPNGMPRGLRGTVPESVAECGSSSAGGCGGDGRGGGEG</sequence>
<gene>
    <name evidence="2" type="ORF">IPOD504_LOCUS7172</name>
</gene>
<keyword evidence="3" id="KW-1185">Reference proteome</keyword>
<dbReference type="Proteomes" id="UP000837857">
    <property type="component" value="Chromosome 2"/>
</dbReference>
<dbReference type="EMBL" id="OW152814">
    <property type="protein sequence ID" value="CAH2050010.1"/>
    <property type="molecule type" value="Genomic_DNA"/>
</dbReference>
<evidence type="ECO:0000256" key="1">
    <source>
        <dbReference type="SAM" id="MobiDB-lite"/>
    </source>
</evidence>
<feature type="non-terminal residue" evidence="2">
    <location>
        <position position="92"/>
    </location>
</feature>